<proteinExistence type="predicted"/>
<dbReference type="Proteomes" id="UP000696573">
    <property type="component" value="Unassembled WGS sequence"/>
</dbReference>
<feature type="compositionally biased region" description="Basic and acidic residues" evidence="1">
    <location>
        <begin position="51"/>
        <end position="68"/>
    </location>
</feature>
<name>A0A9N9VG21_9HYPO</name>
<organism evidence="2 3">
    <name type="scientific">Clonostachys rhizophaga</name>
    <dbReference type="NCBI Taxonomy" id="160324"/>
    <lineage>
        <taxon>Eukaryota</taxon>
        <taxon>Fungi</taxon>
        <taxon>Dikarya</taxon>
        <taxon>Ascomycota</taxon>
        <taxon>Pezizomycotina</taxon>
        <taxon>Sordariomycetes</taxon>
        <taxon>Hypocreomycetidae</taxon>
        <taxon>Hypocreales</taxon>
        <taxon>Bionectriaceae</taxon>
        <taxon>Clonostachys</taxon>
    </lineage>
</organism>
<protein>
    <submittedName>
        <fullName evidence="2">Uncharacterized protein</fullName>
    </submittedName>
</protein>
<gene>
    <name evidence="2" type="ORF">CRHIZ90672A_00012875</name>
</gene>
<dbReference type="EMBL" id="CABFNQ020000682">
    <property type="protein sequence ID" value="CAH0022754.1"/>
    <property type="molecule type" value="Genomic_DNA"/>
</dbReference>
<evidence type="ECO:0000313" key="2">
    <source>
        <dbReference type="EMBL" id="CAH0022754.1"/>
    </source>
</evidence>
<dbReference type="AlphaFoldDB" id="A0A9N9VG21"/>
<feature type="region of interest" description="Disordered" evidence="1">
    <location>
        <begin position="1"/>
        <end position="28"/>
    </location>
</feature>
<sequence>MLVPVQPDHPGLMIKDPGSCSARRGPPDSLVEASTVEAFIRKLNEAVGDNNSKEHPHQHADCEPRDEPHHIQLRFAYSGQGKPAASPIRIRVATSGQSRTRVRRLPYFPSQVILKAFPCHIQWPSV</sequence>
<reference evidence="2" key="1">
    <citation type="submission" date="2021-10" db="EMBL/GenBank/DDBJ databases">
        <authorList>
            <person name="Piombo E."/>
        </authorList>
    </citation>
    <scope>NUCLEOTIDE SEQUENCE</scope>
</reference>
<accession>A0A9N9VG21</accession>
<evidence type="ECO:0000313" key="3">
    <source>
        <dbReference type="Proteomes" id="UP000696573"/>
    </source>
</evidence>
<feature type="region of interest" description="Disordered" evidence="1">
    <location>
        <begin position="47"/>
        <end position="68"/>
    </location>
</feature>
<evidence type="ECO:0000256" key="1">
    <source>
        <dbReference type="SAM" id="MobiDB-lite"/>
    </source>
</evidence>
<keyword evidence="3" id="KW-1185">Reference proteome</keyword>
<comment type="caution">
    <text evidence="2">The sequence shown here is derived from an EMBL/GenBank/DDBJ whole genome shotgun (WGS) entry which is preliminary data.</text>
</comment>